<dbReference type="PANTHER" id="PTHR43719">
    <property type="entry name" value="TWO-COMPONENT HISTIDINE KINASE"/>
    <property type="match status" value="1"/>
</dbReference>
<dbReference type="Gene3D" id="3.30.565.10">
    <property type="entry name" value="Histidine kinase-like ATPase, C-terminal domain"/>
    <property type="match status" value="1"/>
</dbReference>
<evidence type="ECO:0000256" key="7">
    <source>
        <dbReference type="PROSITE-ProRule" id="PRU00169"/>
    </source>
</evidence>
<dbReference type="Pfam" id="PF00512">
    <property type="entry name" value="HisKA"/>
    <property type="match status" value="1"/>
</dbReference>
<keyword evidence="9" id="KW-1133">Transmembrane helix</keyword>
<dbReference type="SMART" id="SM00448">
    <property type="entry name" value="REC"/>
    <property type="match status" value="1"/>
</dbReference>
<feature type="signal peptide" evidence="10">
    <location>
        <begin position="1"/>
        <end position="19"/>
    </location>
</feature>
<keyword evidence="9" id="KW-0472">Membrane</keyword>
<comment type="catalytic activity">
    <reaction evidence="1">
        <text>ATP + protein L-histidine = ADP + protein N-phospho-L-histidine.</text>
        <dbReference type="EC" id="2.7.13.3"/>
    </reaction>
</comment>
<dbReference type="GO" id="GO:0005789">
    <property type="term" value="C:endoplasmic reticulum membrane"/>
    <property type="evidence" value="ECO:0007669"/>
    <property type="project" value="UniProtKB-SubCell"/>
</dbReference>
<accession>A0AAD7M2S7</accession>
<dbReference type="PANTHER" id="PTHR43719:SF75">
    <property type="entry name" value="HISTIDINE KINASE CKI1"/>
    <property type="match status" value="1"/>
</dbReference>
<dbReference type="EMBL" id="JARAOO010000005">
    <property type="protein sequence ID" value="KAJ7968748.1"/>
    <property type="molecule type" value="Genomic_DNA"/>
</dbReference>
<dbReference type="AlphaFoldDB" id="A0AAD7M2S7"/>
<keyword evidence="5" id="KW-0256">Endoplasmic reticulum</keyword>
<dbReference type="SMART" id="SM00388">
    <property type="entry name" value="HisKA"/>
    <property type="match status" value="1"/>
</dbReference>
<dbReference type="Pfam" id="PF02518">
    <property type="entry name" value="HATPase_c"/>
    <property type="match status" value="1"/>
</dbReference>
<evidence type="ECO:0000256" key="2">
    <source>
        <dbReference type="ARBA" id="ARBA00004477"/>
    </source>
</evidence>
<feature type="transmembrane region" description="Helical" evidence="9">
    <location>
        <begin position="329"/>
        <end position="348"/>
    </location>
</feature>
<dbReference type="InterPro" id="IPR036097">
    <property type="entry name" value="HisK_dim/P_sf"/>
</dbReference>
<dbReference type="SUPFAM" id="SSF47384">
    <property type="entry name" value="Homodimeric domain of signal transducing histidine kinase"/>
    <property type="match status" value="1"/>
</dbReference>
<evidence type="ECO:0000313" key="13">
    <source>
        <dbReference type="EMBL" id="KAJ7968748.1"/>
    </source>
</evidence>
<evidence type="ECO:0000256" key="3">
    <source>
        <dbReference type="ARBA" id="ARBA00012438"/>
    </source>
</evidence>
<feature type="compositionally biased region" description="Basic and acidic residues" evidence="8">
    <location>
        <begin position="946"/>
        <end position="958"/>
    </location>
</feature>
<dbReference type="InterPro" id="IPR005467">
    <property type="entry name" value="His_kinase_dom"/>
</dbReference>
<evidence type="ECO:0000256" key="5">
    <source>
        <dbReference type="ARBA" id="ARBA00022824"/>
    </source>
</evidence>
<feature type="compositionally biased region" description="Low complexity" evidence="8">
    <location>
        <begin position="924"/>
        <end position="933"/>
    </location>
</feature>
<evidence type="ECO:0000256" key="4">
    <source>
        <dbReference type="ARBA" id="ARBA00022553"/>
    </source>
</evidence>
<dbReference type="Gene3D" id="1.10.287.130">
    <property type="match status" value="1"/>
</dbReference>
<reference evidence="13" key="1">
    <citation type="journal article" date="2023" name="Science">
        <title>Elucidation of the pathway for biosynthesis of saponin adjuvants from the soapbark tree.</title>
        <authorList>
            <person name="Reed J."/>
            <person name="Orme A."/>
            <person name="El-Demerdash A."/>
            <person name="Owen C."/>
            <person name="Martin L.B.B."/>
            <person name="Misra R.C."/>
            <person name="Kikuchi S."/>
            <person name="Rejzek M."/>
            <person name="Martin A.C."/>
            <person name="Harkess A."/>
            <person name="Leebens-Mack J."/>
            <person name="Louveau T."/>
            <person name="Stephenson M.J."/>
            <person name="Osbourn A."/>
        </authorList>
    </citation>
    <scope>NUCLEOTIDE SEQUENCE</scope>
    <source>
        <strain evidence="13">S10</strain>
    </source>
</reference>
<dbReference type="InterPro" id="IPR050956">
    <property type="entry name" value="2C_system_His_kinase"/>
</dbReference>
<feature type="compositionally biased region" description="Polar residues" evidence="8">
    <location>
        <begin position="908"/>
        <end position="923"/>
    </location>
</feature>
<feature type="region of interest" description="Disordered" evidence="8">
    <location>
        <begin position="945"/>
        <end position="967"/>
    </location>
</feature>
<dbReference type="InterPro" id="IPR003594">
    <property type="entry name" value="HATPase_dom"/>
</dbReference>
<dbReference type="SMART" id="SM00387">
    <property type="entry name" value="HATPase_c"/>
    <property type="match status" value="1"/>
</dbReference>
<dbReference type="Gene3D" id="3.40.50.2300">
    <property type="match status" value="1"/>
</dbReference>
<dbReference type="Proteomes" id="UP001163823">
    <property type="component" value="Chromosome 5"/>
</dbReference>
<protein>
    <recommendedName>
        <fullName evidence="3">histidine kinase</fullName>
        <ecNumber evidence="3">2.7.13.3</ecNumber>
    </recommendedName>
</protein>
<evidence type="ECO:0000259" key="11">
    <source>
        <dbReference type="PROSITE" id="PS50109"/>
    </source>
</evidence>
<dbReference type="InterPro" id="IPR001789">
    <property type="entry name" value="Sig_transdc_resp-reg_receiver"/>
</dbReference>
<dbReference type="InterPro" id="IPR004358">
    <property type="entry name" value="Sig_transdc_His_kin-like_C"/>
</dbReference>
<feature type="chain" id="PRO_5041987327" description="histidine kinase" evidence="10">
    <location>
        <begin position="20"/>
        <end position="1153"/>
    </location>
</feature>
<feature type="region of interest" description="Disordered" evidence="8">
    <location>
        <begin position="908"/>
        <end position="933"/>
    </location>
</feature>
<keyword evidence="6" id="KW-0675">Receptor</keyword>
<evidence type="ECO:0000313" key="14">
    <source>
        <dbReference type="Proteomes" id="UP001163823"/>
    </source>
</evidence>
<evidence type="ECO:0000259" key="12">
    <source>
        <dbReference type="PROSITE" id="PS50110"/>
    </source>
</evidence>
<dbReference type="PRINTS" id="PR00344">
    <property type="entry name" value="BCTRLSENSOR"/>
</dbReference>
<evidence type="ECO:0000256" key="8">
    <source>
        <dbReference type="SAM" id="MobiDB-lite"/>
    </source>
</evidence>
<keyword evidence="14" id="KW-1185">Reference proteome</keyword>
<dbReference type="InterPro" id="IPR036890">
    <property type="entry name" value="HATPase_C_sf"/>
</dbReference>
<dbReference type="GO" id="GO:0000155">
    <property type="term" value="F:phosphorelay sensor kinase activity"/>
    <property type="evidence" value="ECO:0007669"/>
    <property type="project" value="InterPro"/>
</dbReference>
<feature type="compositionally biased region" description="Polar residues" evidence="8">
    <location>
        <begin position="764"/>
        <end position="786"/>
    </location>
</feature>
<evidence type="ECO:0000256" key="10">
    <source>
        <dbReference type="SAM" id="SignalP"/>
    </source>
</evidence>
<name>A0AAD7M2S7_QUISA</name>
<dbReference type="SUPFAM" id="SSF55874">
    <property type="entry name" value="ATPase domain of HSP90 chaperone/DNA topoisomerase II/histidine kinase"/>
    <property type="match status" value="1"/>
</dbReference>
<proteinExistence type="predicted"/>
<feature type="region of interest" description="Disordered" evidence="8">
    <location>
        <begin position="757"/>
        <end position="791"/>
    </location>
</feature>
<comment type="subcellular location">
    <subcellularLocation>
        <location evidence="2">Endoplasmic reticulum membrane</location>
        <topology evidence="2">Multi-pass membrane protein</topology>
    </subcellularLocation>
</comment>
<organism evidence="13 14">
    <name type="scientific">Quillaja saponaria</name>
    <name type="common">Soap bark tree</name>
    <dbReference type="NCBI Taxonomy" id="32244"/>
    <lineage>
        <taxon>Eukaryota</taxon>
        <taxon>Viridiplantae</taxon>
        <taxon>Streptophyta</taxon>
        <taxon>Embryophyta</taxon>
        <taxon>Tracheophyta</taxon>
        <taxon>Spermatophyta</taxon>
        <taxon>Magnoliopsida</taxon>
        <taxon>eudicotyledons</taxon>
        <taxon>Gunneridae</taxon>
        <taxon>Pentapetalae</taxon>
        <taxon>rosids</taxon>
        <taxon>fabids</taxon>
        <taxon>Fabales</taxon>
        <taxon>Quillajaceae</taxon>
        <taxon>Quillaja</taxon>
    </lineage>
</organism>
<feature type="domain" description="Response regulatory" evidence="12">
    <location>
        <begin position="1017"/>
        <end position="1149"/>
    </location>
</feature>
<dbReference type="Pfam" id="PF00072">
    <property type="entry name" value="Response_reg"/>
    <property type="match status" value="1"/>
</dbReference>
<keyword evidence="10" id="KW-0732">Signal</keyword>
<dbReference type="CDD" id="cd17546">
    <property type="entry name" value="REC_hyHK_CKI1_RcsC-like"/>
    <property type="match status" value="1"/>
</dbReference>
<evidence type="ECO:0000256" key="9">
    <source>
        <dbReference type="SAM" id="Phobius"/>
    </source>
</evidence>
<keyword evidence="4 7" id="KW-0597">Phosphoprotein</keyword>
<keyword evidence="13" id="KW-0808">Transferase</keyword>
<dbReference type="EC" id="2.7.13.3" evidence="3"/>
<evidence type="ECO:0000256" key="1">
    <source>
        <dbReference type="ARBA" id="ARBA00000085"/>
    </source>
</evidence>
<dbReference type="PROSITE" id="PS50109">
    <property type="entry name" value="HIS_KIN"/>
    <property type="match status" value="1"/>
</dbReference>
<dbReference type="InterPro" id="IPR003661">
    <property type="entry name" value="HisK_dim/P_dom"/>
</dbReference>
<dbReference type="PROSITE" id="PS50110">
    <property type="entry name" value="RESPONSE_REGULATORY"/>
    <property type="match status" value="1"/>
</dbReference>
<dbReference type="CDD" id="cd00082">
    <property type="entry name" value="HisKA"/>
    <property type="match status" value="1"/>
</dbReference>
<comment type="caution">
    <text evidence="13">The sequence shown here is derived from an EMBL/GenBank/DDBJ whole genome shotgun (WGS) entry which is preliminary data.</text>
</comment>
<feature type="modified residue" description="4-aspartylphosphate" evidence="7">
    <location>
        <position position="1079"/>
    </location>
</feature>
<feature type="domain" description="Histidine kinase" evidence="11">
    <location>
        <begin position="385"/>
        <end position="651"/>
    </location>
</feature>
<dbReference type="SUPFAM" id="SSF52172">
    <property type="entry name" value="CheY-like"/>
    <property type="match status" value="1"/>
</dbReference>
<keyword evidence="9" id="KW-0812">Transmembrane</keyword>
<evidence type="ECO:0000256" key="6">
    <source>
        <dbReference type="ARBA" id="ARBA00023170"/>
    </source>
</evidence>
<gene>
    <name evidence="13" type="ORF">O6P43_012807</name>
</gene>
<dbReference type="InterPro" id="IPR011006">
    <property type="entry name" value="CheY-like_superfamily"/>
</dbReference>
<sequence length="1153" mass="127418">MMQAFSALLVLIALTPCWYIMVKDLEYQVNTSNKNSILDLRSEIEQTILLLESVNASSINLARYQASYLNETDVSFYDVKTKVAPMLFQALVTVPNLVQISYIEAGGLFFSYYTGYDQAQAVYCYSSDSSKQKNLCYIQNVDRDTGELYGEARGIAQPPIDSSWYGAALNSTNGYATLGTSWIDTHELLFLSSAGMNGVGVLSLGFRVRAITDLITSVSLKGGSLFIAAKDGRVLVEGIKDTHMIVADDSVSFQVMEPNGDQVGYVGNVSCSNNEKWLAASILDIHYVNYMVYCSPLDILGVESVYVLAFPQTELLGLVHKNTKNGASLFTAMIFMILISFFSFLFMIGRAAKREMHLCATLIKQMEATQQAERKSMNKSLAFANASHDIRASLAGLTGLIELSRHEVSPSSGLATNLKQMDICTEELLGLLNSILDTSKIEAGKMQLEEEEYDLCQLLEDVVDLYHPVAMKKDVDVVLDPCNGSAIRFSRVKGDRGKLRQILCNLLSNAVKFTDKGHVTVRAWVGKPSFKNSVIASNQNSFIKHLLCLFYKKHEAHDDLKAMYSVQEDQNSMDFVFEVDDTGRGIPKEKQESVFEDYVQVKETGLGQGGTGLGLGIVQSLAHLMHGGIRIMDKDIGEKGTCFRFNVHLAICENLSSSNNTRKGSDIGADRNNQAFGLTIPTPSSGSSICSLSPRLTLRKPSSPNPHASRVVLLIQNEERRRITRKFLESLGIRVSVVKQWDHLYYTLKKIKLIRQRHSRQKSSGKSSTASQNDYLSDSTTPSSSGRIKDVASNGRGGVVTNYIPSIFKKSTNNVGATLAFVLIVIDVKAGPLRELCRVVDEFKRGFQGSCKVVWLETPLSRSINSNDLDQELFDSNDVVISKPFHGTRLYEVIRLLPEFGVTLQRSLNTPTKRKSNTTQAGQSSPSPSSSLKFHSLPLGKSELFPNHELESSRREEIQGSSNSSSESFSILSSIKDEALADAKIKGKNICISDDIHQGEIQECGSTFDQKPLKGKKFLVVEDSSLLRRVAISTLGKLGATADECANGEEAVLLVCSGLVEQHNSRASDICPYDYILMDCQMPVMNGFEATKQIRKMEMHYEVHMPIFALSANASGTAEAKMSMEAGMDFHIVKPLRKQNLLEAIRYMDIRSK</sequence>
<dbReference type="KEGG" id="qsa:O6P43_012807"/>
<keyword evidence="13" id="KW-0418">Kinase</keyword>